<protein>
    <submittedName>
        <fullName evidence="2">Internal scaffolding protein</fullName>
    </submittedName>
</protein>
<dbReference type="Pfam" id="PF09675">
    <property type="entry name" value="Chlamy_scaf"/>
    <property type="match status" value="1"/>
</dbReference>
<organism evidence="2">
    <name type="scientific">Sigmofec virus UA08Rod_6251</name>
    <dbReference type="NCBI Taxonomy" id="2929226"/>
    <lineage>
        <taxon>Viruses</taxon>
        <taxon>Monodnaviria</taxon>
        <taxon>Sangervirae</taxon>
        <taxon>Phixviricota</taxon>
        <taxon>Malgrandaviricetes</taxon>
        <taxon>Petitvirales</taxon>
        <taxon>Microviridae</taxon>
    </lineage>
</organism>
<sequence>MKVGTVQRDSSEFFKTFIPNSSWSFLRKKTSSEIRAYNPVITDQTQRKQTDLAHILQSNPDVSGLSLLLDDKVRQEKLQSISVEDFLEPKDHYDIFDIYEFVENAKYSFNSLPVKFRMQYDNDPMKFLNAVNNESTSSKTLAALSDALNIQFDALRQEQRSETSSVTPLTPDDDVQTNQTNEKK</sequence>
<reference evidence="2" key="1">
    <citation type="submission" date="2022-02" db="EMBL/GenBank/DDBJ databases">
        <title>Towards deciphering the DNA virus diversity associated with rodent species in the families Cricetidae and Heteromyidae.</title>
        <authorList>
            <person name="Lund M."/>
            <person name="Larsen B.B."/>
            <person name="Gryseels S."/>
            <person name="Kraberger S."/>
            <person name="Rowsey D.M."/>
            <person name="Steger L."/>
            <person name="Yule K.M."/>
            <person name="Upham N.S."/>
            <person name="Worobey M."/>
            <person name="Van Doorslaer K."/>
            <person name="Varsani A."/>
        </authorList>
    </citation>
    <scope>NUCLEOTIDE SEQUENCE</scope>
    <source>
        <strain evidence="2">UA08Rod_6251</strain>
    </source>
</reference>
<dbReference type="InterPro" id="IPR014131">
    <property type="entry name" value="Chlamydia_phage_Vp3"/>
</dbReference>
<proteinExistence type="predicted"/>
<name>A0A976N182_9VIRU</name>
<accession>A0A976N182</accession>
<evidence type="ECO:0000313" key="2">
    <source>
        <dbReference type="EMBL" id="UPW40885.1"/>
    </source>
</evidence>
<evidence type="ECO:0000256" key="1">
    <source>
        <dbReference type="SAM" id="MobiDB-lite"/>
    </source>
</evidence>
<dbReference type="EMBL" id="OM869513">
    <property type="protein sequence ID" value="UPW40885.1"/>
    <property type="molecule type" value="Genomic_DNA"/>
</dbReference>
<feature type="region of interest" description="Disordered" evidence="1">
    <location>
        <begin position="159"/>
        <end position="184"/>
    </location>
</feature>